<dbReference type="EMBL" id="BGPR01026699">
    <property type="protein sequence ID" value="GBN96652.1"/>
    <property type="molecule type" value="Genomic_DNA"/>
</dbReference>
<accession>A0A4Y2T7Q4</accession>
<dbReference type="Proteomes" id="UP000499080">
    <property type="component" value="Unassembled WGS sequence"/>
</dbReference>
<organism evidence="1 2">
    <name type="scientific">Araneus ventricosus</name>
    <name type="common">Orbweaver spider</name>
    <name type="synonym">Epeira ventricosa</name>
    <dbReference type="NCBI Taxonomy" id="182803"/>
    <lineage>
        <taxon>Eukaryota</taxon>
        <taxon>Metazoa</taxon>
        <taxon>Ecdysozoa</taxon>
        <taxon>Arthropoda</taxon>
        <taxon>Chelicerata</taxon>
        <taxon>Arachnida</taxon>
        <taxon>Araneae</taxon>
        <taxon>Araneomorphae</taxon>
        <taxon>Entelegynae</taxon>
        <taxon>Araneoidea</taxon>
        <taxon>Araneidae</taxon>
        <taxon>Araneus</taxon>
    </lineage>
</organism>
<protein>
    <submittedName>
        <fullName evidence="1">Uncharacterized protein</fullName>
    </submittedName>
</protein>
<comment type="caution">
    <text evidence="1">The sequence shown here is derived from an EMBL/GenBank/DDBJ whole genome shotgun (WGS) entry which is preliminary data.</text>
</comment>
<sequence length="99" mass="11759">MDRTRILLPLAFEDKERDPKKFKRIREFLTQLELKELSMKGATFKEFLQHLNKSHEEYFLAIRSGINRPTVFLCRNVDDVLINSYNPKLLSLMQANMDV</sequence>
<name>A0A4Y2T7Q4_ARAVE</name>
<gene>
    <name evidence="1" type="ORF">AVEN_237180_1</name>
</gene>
<reference evidence="1 2" key="1">
    <citation type="journal article" date="2019" name="Sci. Rep.">
        <title>Orb-weaving spider Araneus ventricosus genome elucidates the spidroin gene catalogue.</title>
        <authorList>
            <person name="Kono N."/>
            <person name="Nakamura H."/>
            <person name="Ohtoshi R."/>
            <person name="Moran D.A.P."/>
            <person name="Shinohara A."/>
            <person name="Yoshida Y."/>
            <person name="Fujiwara M."/>
            <person name="Mori M."/>
            <person name="Tomita M."/>
            <person name="Arakawa K."/>
        </authorList>
    </citation>
    <scope>NUCLEOTIDE SEQUENCE [LARGE SCALE GENOMIC DNA]</scope>
</reference>
<evidence type="ECO:0000313" key="2">
    <source>
        <dbReference type="Proteomes" id="UP000499080"/>
    </source>
</evidence>
<proteinExistence type="predicted"/>
<dbReference type="AlphaFoldDB" id="A0A4Y2T7Q4"/>
<keyword evidence="2" id="KW-1185">Reference proteome</keyword>
<dbReference type="OrthoDB" id="8055657at2759"/>
<evidence type="ECO:0000313" key="1">
    <source>
        <dbReference type="EMBL" id="GBN96652.1"/>
    </source>
</evidence>